<dbReference type="EMBL" id="CP008884">
    <property type="protein sequence ID" value="AIF49003.1"/>
    <property type="molecule type" value="Genomic_DNA"/>
</dbReference>
<comment type="similarity">
    <text evidence="2">Belongs to the amino acid-polyamine-organocation (APC) superfamily. Basic amino acid/polyamine antiporter (APA) (TC 2.A.3.2) family.</text>
</comment>
<name>A0A075K9X4_9GAMM</name>
<keyword evidence="7 9" id="KW-0472">Membrane</keyword>
<dbReference type="STRING" id="1217721.HY57_18010"/>
<evidence type="ECO:0000256" key="9">
    <source>
        <dbReference type="SAM" id="Phobius"/>
    </source>
</evidence>
<feature type="transmembrane region" description="Helical" evidence="9">
    <location>
        <begin position="124"/>
        <end position="143"/>
    </location>
</feature>
<feature type="transmembrane region" description="Helical" evidence="9">
    <location>
        <begin position="404"/>
        <end position="421"/>
    </location>
</feature>
<dbReference type="InterPro" id="IPR050367">
    <property type="entry name" value="APC_superfamily"/>
</dbReference>
<evidence type="ECO:0000256" key="3">
    <source>
        <dbReference type="ARBA" id="ARBA00021069"/>
    </source>
</evidence>
<keyword evidence="4" id="KW-1003">Cell membrane</keyword>
<feature type="transmembrane region" description="Helical" evidence="9">
    <location>
        <begin position="344"/>
        <end position="371"/>
    </location>
</feature>
<evidence type="ECO:0000256" key="6">
    <source>
        <dbReference type="ARBA" id="ARBA00022989"/>
    </source>
</evidence>
<dbReference type="GO" id="GO:0005886">
    <property type="term" value="C:plasma membrane"/>
    <property type="evidence" value="ECO:0007669"/>
    <property type="project" value="UniProtKB-SubCell"/>
</dbReference>
<reference evidence="10 11" key="1">
    <citation type="submission" date="2014-07" db="EMBL/GenBank/DDBJ databases">
        <title>Complete Genome Sequence of Dyella japonica Strain A8 Isolated from Malaysian Tropical Soil.</title>
        <authorList>
            <person name="Hui R.K.H."/>
            <person name="Chen J.-W."/>
            <person name="Chan K.-G."/>
            <person name="Leung F.C.C."/>
        </authorList>
    </citation>
    <scope>NUCLEOTIDE SEQUENCE [LARGE SCALE GENOMIC DNA]</scope>
    <source>
        <strain evidence="10 11">A8</strain>
    </source>
</reference>
<dbReference type="PATRIC" id="fig|1217721.7.peg.3697"/>
<dbReference type="InterPro" id="IPR002293">
    <property type="entry name" value="AA/rel_permease1"/>
</dbReference>
<comment type="function">
    <text evidence="8">Major component of the acid-resistance (AR) system allowing enteric pathogens to survive the acidic environment in the stomach. Exchanges extracellular arginine for its intracellular decarboxylation product agmatine (Agm) thereby expelling intracellular protons. Probably undergoes several conformational states in order to translocate the substrate across the membrane; keeps the substrate accessible to only 1 side of the membrane at a time by opening and closing 3 membrane-internal gates.</text>
</comment>
<feature type="transmembrane region" description="Helical" evidence="9">
    <location>
        <begin position="155"/>
        <end position="175"/>
    </location>
</feature>
<feature type="transmembrane region" description="Helical" evidence="9">
    <location>
        <begin position="380"/>
        <end position="398"/>
    </location>
</feature>
<evidence type="ECO:0000313" key="11">
    <source>
        <dbReference type="Proteomes" id="UP000027987"/>
    </source>
</evidence>
<evidence type="ECO:0000256" key="8">
    <source>
        <dbReference type="ARBA" id="ARBA00045636"/>
    </source>
</evidence>
<accession>A0A075K9X4</accession>
<evidence type="ECO:0000256" key="7">
    <source>
        <dbReference type="ARBA" id="ARBA00023136"/>
    </source>
</evidence>
<feature type="transmembrane region" description="Helical" evidence="9">
    <location>
        <begin position="41"/>
        <end position="61"/>
    </location>
</feature>
<comment type="subcellular location">
    <subcellularLocation>
        <location evidence="1">Cell membrane</location>
        <topology evidence="1">Multi-pass membrane protein</topology>
    </subcellularLocation>
</comment>
<keyword evidence="11" id="KW-1185">Reference proteome</keyword>
<dbReference type="KEGG" id="dja:HY57_18010"/>
<dbReference type="Pfam" id="PF13520">
    <property type="entry name" value="AA_permease_2"/>
    <property type="match status" value="1"/>
</dbReference>
<feature type="transmembrane region" description="Helical" evidence="9">
    <location>
        <begin position="12"/>
        <end position="35"/>
    </location>
</feature>
<evidence type="ECO:0000256" key="2">
    <source>
        <dbReference type="ARBA" id="ARBA00008220"/>
    </source>
</evidence>
<dbReference type="PIRSF" id="PIRSF006060">
    <property type="entry name" value="AA_transporter"/>
    <property type="match status" value="1"/>
</dbReference>
<organism evidence="10 11">
    <name type="scientific">Dyella japonica A8</name>
    <dbReference type="NCBI Taxonomy" id="1217721"/>
    <lineage>
        <taxon>Bacteria</taxon>
        <taxon>Pseudomonadati</taxon>
        <taxon>Pseudomonadota</taxon>
        <taxon>Gammaproteobacteria</taxon>
        <taxon>Lysobacterales</taxon>
        <taxon>Rhodanobacteraceae</taxon>
        <taxon>Dyella</taxon>
    </lineage>
</organism>
<dbReference type="RefSeq" id="WP_019464854.1">
    <property type="nucleotide sequence ID" value="NZ_ALOY01000140.1"/>
</dbReference>
<dbReference type="Proteomes" id="UP000027987">
    <property type="component" value="Chromosome"/>
</dbReference>
<dbReference type="PANTHER" id="PTHR42770">
    <property type="entry name" value="AMINO ACID TRANSPORTER-RELATED"/>
    <property type="match status" value="1"/>
</dbReference>
<dbReference type="AlphaFoldDB" id="A0A075K9X4"/>
<dbReference type="Gene3D" id="1.20.1740.10">
    <property type="entry name" value="Amino acid/polyamine transporter I"/>
    <property type="match status" value="1"/>
</dbReference>
<evidence type="ECO:0000313" key="10">
    <source>
        <dbReference type="EMBL" id="AIF49003.1"/>
    </source>
</evidence>
<feature type="transmembrane region" description="Helical" evidence="9">
    <location>
        <begin position="320"/>
        <end position="338"/>
    </location>
</feature>
<dbReference type="GO" id="GO:0022857">
    <property type="term" value="F:transmembrane transporter activity"/>
    <property type="evidence" value="ECO:0007669"/>
    <property type="project" value="InterPro"/>
</dbReference>
<dbReference type="PANTHER" id="PTHR42770:SF18">
    <property type="entry name" value="ARGININE_AGMATINE ANTIPORTER"/>
    <property type="match status" value="1"/>
</dbReference>
<evidence type="ECO:0000256" key="5">
    <source>
        <dbReference type="ARBA" id="ARBA00022692"/>
    </source>
</evidence>
<feature type="transmembrane region" description="Helical" evidence="9">
    <location>
        <begin position="225"/>
        <end position="248"/>
    </location>
</feature>
<protein>
    <recommendedName>
        <fullName evidence="3">Arginine/agmatine antiporter</fullName>
    </recommendedName>
</protein>
<proteinExistence type="inferred from homology"/>
<keyword evidence="6 9" id="KW-1133">Transmembrane helix</keyword>
<sequence length="440" mass="45676">MNTSTKVIGQWTLVALVIGNIIGSGIFVLPAAMAPFGAASLLGWAVTLCGALALAQVFAWLARSIPNHGGPYAYARGAFGDTVGFLVAWSYWICTWSANAALAVAFTGSLGALLPAVTATPLRSALCALAALWICTGINLSGVREAGRVAVVTTLLKLVPLLVFGLIGLGTLNAGSFHPFNPEGQSLPGVALSTATLALWALLGLETATVPTGVVKDPMRTVPRATIIGTLVAGIATMLACTVVIGMLPRDQLAASAAPMAAAATHAWGTAAGIGVAVVAVVSCFGTLNGWVLLVAQTTMAAAQDGMFPKWFARVDRHGTPWIGLLVSSVLTSALIAANFTRSLVALFTFVILLSTATNLLPYLVTTLAWWRLEGGRSTWVRRVIATVALLFSLWALAGAGAEPLLWGAVLLLAGFPLYLWRRYSARRALLAMGPSSASR</sequence>
<gene>
    <name evidence="10" type="ORF">HY57_18010</name>
</gene>
<dbReference type="HOGENOM" id="CLU_007946_1_0_6"/>
<feature type="transmembrane region" description="Helical" evidence="9">
    <location>
        <begin position="187"/>
        <end position="205"/>
    </location>
</feature>
<keyword evidence="5 9" id="KW-0812">Transmembrane</keyword>
<evidence type="ECO:0000256" key="4">
    <source>
        <dbReference type="ARBA" id="ARBA00022475"/>
    </source>
</evidence>
<evidence type="ECO:0000256" key="1">
    <source>
        <dbReference type="ARBA" id="ARBA00004651"/>
    </source>
</evidence>